<sequence>MTTSARPLVLLDVDGVLNPFRRPSSRFARHECVVDGCSYQVLLDVRHGEELLSLSEDTGAELVWATTWEENANEEIGPLIGLPRMPVIKVMAGAGAARGEHFKTGPVAEYVRGRPFVWFDDELSPADWEYLTEHPDVGDFLLIEVDPRNGLSGWDIDRAREWLAAAQG</sequence>
<protein>
    <submittedName>
        <fullName evidence="1">HAD domain-containing protein</fullName>
    </submittedName>
</protein>
<gene>
    <name evidence="1" type="ORF">AB0I59_11420</name>
</gene>
<reference evidence="1 2" key="1">
    <citation type="submission" date="2024-06" db="EMBL/GenBank/DDBJ databases">
        <title>The Natural Products Discovery Center: Release of the First 8490 Sequenced Strains for Exploring Actinobacteria Biosynthetic Diversity.</title>
        <authorList>
            <person name="Kalkreuter E."/>
            <person name="Kautsar S.A."/>
            <person name="Yang D."/>
            <person name="Bader C.D."/>
            <person name="Teijaro C.N."/>
            <person name="Fluegel L."/>
            <person name="Davis C.M."/>
            <person name="Simpson J.R."/>
            <person name="Lauterbach L."/>
            <person name="Steele A.D."/>
            <person name="Gui C."/>
            <person name="Meng S."/>
            <person name="Li G."/>
            <person name="Viehrig K."/>
            <person name="Ye F."/>
            <person name="Su P."/>
            <person name="Kiefer A.F."/>
            <person name="Nichols A."/>
            <person name="Cepeda A.J."/>
            <person name="Yan W."/>
            <person name="Fan B."/>
            <person name="Jiang Y."/>
            <person name="Adhikari A."/>
            <person name="Zheng C.-J."/>
            <person name="Schuster L."/>
            <person name="Cowan T.M."/>
            <person name="Smanski M.J."/>
            <person name="Chevrette M.G."/>
            <person name="De Carvalho L.P.S."/>
            <person name="Shen B."/>
        </authorList>
    </citation>
    <scope>NUCLEOTIDE SEQUENCE [LARGE SCALE GENOMIC DNA]</scope>
    <source>
        <strain evidence="1 2">NPDC050100</strain>
    </source>
</reference>
<comment type="caution">
    <text evidence="1">The sequence shown here is derived from an EMBL/GenBank/DDBJ whole genome shotgun (WGS) entry which is preliminary data.</text>
</comment>
<dbReference type="RefSeq" id="WP_063818932.1">
    <property type="nucleotide sequence ID" value="NZ_JBFALK010000005.1"/>
</dbReference>
<evidence type="ECO:0000313" key="2">
    <source>
        <dbReference type="Proteomes" id="UP001551675"/>
    </source>
</evidence>
<organism evidence="1 2">
    <name type="scientific">Microtetraspora glauca</name>
    <dbReference type="NCBI Taxonomy" id="1996"/>
    <lineage>
        <taxon>Bacteria</taxon>
        <taxon>Bacillati</taxon>
        <taxon>Actinomycetota</taxon>
        <taxon>Actinomycetes</taxon>
        <taxon>Streptosporangiales</taxon>
        <taxon>Streptosporangiaceae</taxon>
        <taxon>Microtetraspora</taxon>
    </lineage>
</organism>
<keyword evidence="2" id="KW-1185">Reference proteome</keyword>
<accession>A0ABV3GCE9</accession>
<dbReference type="Proteomes" id="UP001551675">
    <property type="component" value="Unassembled WGS sequence"/>
</dbReference>
<dbReference type="EMBL" id="JBFALK010000005">
    <property type="protein sequence ID" value="MEV0969236.1"/>
    <property type="molecule type" value="Genomic_DNA"/>
</dbReference>
<proteinExistence type="predicted"/>
<name>A0ABV3GCE9_MICGL</name>
<evidence type="ECO:0000313" key="1">
    <source>
        <dbReference type="EMBL" id="MEV0969236.1"/>
    </source>
</evidence>
<dbReference type="Pfam" id="PF18143">
    <property type="entry name" value="HAD_SAK_2"/>
    <property type="match status" value="1"/>
</dbReference>